<name>A0A1L8RGC6_9ENTE</name>
<dbReference type="GO" id="GO:0009401">
    <property type="term" value="P:phosphoenolpyruvate-dependent sugar phosphotransferase system"/>
    <property type="evidence" value="ECO:0007669"/>
    <property type="project" value="UniProtKB-KW"/>
</dbReference>
<dbReference type="InterPro" id="IPR036095">
    <property type="entry name" value="PTS_EIIB-like_sf"/>
</dbReference>
<evidence type="ECO:0000256" key="4">
    <source>
        <dbReference type="ARBA" id="ARBA00022679"/>
    </source>
</evidence>
<gene>
    <name evidence="8" type="ORF">RU97_GL001415</name>
</gene>
<dbReference type="PANTHER" id="PTHR34581">
    <property type="entry name" value="PTS SYSTEM N,N'-DIACETYLCHITOBIOSE-SPECIFIC EIIB COMPONENT"/>
    <property type="match status" value="1"/>
</dbReference>
<keyword evidence="5" id="KW-0598">Phosphotransferase system</keyword>
<accession>A0A1L8RGC6</accession>
<evidence type="ECO:0000256" key="5">
    <source>
        <dbReference type="ARBA" id="ARBA00022683"/>
    </source>
</evidence>
<evidence type="ECO:0000256" key="1">
    <source>
        <dbReference type="ARBA" id="ARBA00022448"/>
    </source>
</evidence>
<proteinExistence type="predicted"/>
<evidence type="ECO:0000313" key="8">
    <source>
        <dbReference type="EMBL" id="OJG18797.1"/>
    </source>
</evidence>
<dbReference type="InterPro" id="IPR051819">
    <property type="entry name" value="PTS_sugar-specific_EIIB"/>
</dbReference>
<keyword evidence="9" id="KW-1185">Reference proteome</keyword>
<organism evidence="8 9">
    <name type="scientific">Enterococcus canis</name>
    <dbReference type="NCBI Taxonomy" id="214095"/>
    <lineage>
        <taxon>Bacteria</taxon>
        <taxon>Bacillati</taxon>
        <taxon>Bacillota</taxon>
        <taxon>Bacilli</taxon>
        <taxon>Lactobacillales</taxon>
        <taxon>Enterococcaceae</taxon>
        <taxon>Enterococcus</taxon>
    </lineage>
</organism>
<evidence type="ECO:0000256" key="3">
    <source>
        <dbReference type="ARBA" id="ARBA00022597"/>
    </source>
</evidence>
<dbReference type="STRING" id="214095.RU97_GL001415"/>
<dbReference type="RefSeq" id="WP_067394069.1">
    <property type="nucleotide sequence ID" value="NZ_JXKH01000003.1"/>
</dbReference>
<dbReference type="PANTHER" id="PTHR34581:SF2">
    <property type="entry name" value="PTS SYSTEM N,N'-DIACETYLCHITOBIOSE-SPECIFIC EIIB COMPONENT"/>
    <property type="match status" value="1"/>
</dbReference>
<dbReference type="AlphaFoldDB" id="A0A1L8RGC6"/>
<reference evidence="8 9" key="1">
    <citation type="submission" date="2014-12" db="EMBL/GenBank/DDBJ databases">
        <title>Draft genome sequences of 29 type strains of Enterococci.</title>
        <authorList>
            <person name="Zhong Z."/>
            <person name="Sun Z."/>
            <person name="Liu W."/>
            <person name="Zhang W."/>
            <person name="Zhang H."/>
        </authorList>
    </citation>
    <scope>NUCLEOTIDE SEQUENCE [LARGE SCALE GENOMIC DNA]</scope>
    <source>
        <strain evidence="8 9">DSM 17029</strain>
    </source>
</reference>
<evidence type="ECO:0000313" key="9">
    <source>
        <dbReference type="Proteomes" id="UP000181884"/>
    </source>
</evidence>
<dbReference type="SUPFAM" id="SSF52794">
    <property type="entry name" value="PTS system IIB component-like"/>
    <property type="match status" value="1"/>
</dbReference>
<protein>
    <recommendedName>
        <fullName evidence="7">PTS EIIB type-3 domain-containing protein</fullName>
    </recommendedName>
</protein>
<evidence type="ECO:0000256" key="6">
    <source>
        <dbReference type="PROSITE-ProRule" id="PRU00423"/>
    </source>
</evidence>
<dbReference type="PROSITE" id="PS51100">
    <property type="entry name" value="PTS_EIIB_TYPE_3"/>
    <property type="match status" value="1"/>
</dbReference>
<evidence type="ECO:0000256" key="2">
    <source>
        <dbReference type="ARBA" id="ARBA00022553"/>
    </source>
</evidence>
<dbReference type="Gene3D" id="3.40.50.2300">
    <property type="match status" value="1"/>
</dbReference>
<dbReference type="Proteomes" id="UP000181884">
    <property type="component" value="Unassembled WGS sequence"/>
</dbReference>
<feature type="modified residue" description="Phosphocysteine; by EIIA" evidence="6">
    <location>
        <position position="7"/>
    </location>
</feature>
<keyword evidence="2" id="KW-0597">Phosphoprotein</keyword>
<evidence type="ECO:0000259" key="7">
    <source>
        <dbReference type="PROSITE" id="PS51100"/>
    </source>
</evidence>
<keyword evidence="4" id="KW-0808">Transferase</keyword>
<keyword evidence="1" id="KW-0813">Transport</keyword>
<keyword evidence="3" id="KW-0762">Sugar transport</keyword>
<feature type="domain" description="PTS EIIB type-3" evidence="7">
    <location>
        <begin position="1"/>
        <end position="132"/>
    </location>
</feature>
<dbReference type="GO" id="GO:0008982">
    <property type="term" value="F:protein-N(PI)-phosphohistidine-sugar phosphotransferase activity"/>
    <property type="evidence" value="ECO:0007669"/>
    <property type="project" value="InterPro"/>
</dbReference>
<dbReference type="InterPro" id="IPR013012">
    <property type="entry name" value="PTS_EIIB_3"/>
</dbReference>
<sequence length="305" mass="34780">MFIYVGCAGGGTSSMLCQRIVKAIQQDENLTAIFTDVGNAFRKQREYGNDYDLVFAYGGIGAIRSYNAFDFGRLFDVVFVAPQVRFLTPTVKDLLREFTTVVRDIPMKIFGMMDGPRAFADLLDELITLDDERAYQSATMTATKASDKDIEILVVGGDSQSSYFQQCFAEWETGELPYSTENFSLERLYQFETTADVGLRLLFASSAQLKEEELPKVARRIDGVWVMPQSQLGFQEKIGGFREYQIPVFQPEAREVFSMQGASKQQDFLLEVLQHAEYTREISVARYEEPPRKERKTFLGIFSWE</sequence>
<dbReference type="EMBL" id="JXKH01000003">
    <property type="protein sequence ID" value="OJG18797.1"/>
    <property type="molecule type" value="Genomic_DNA"/>
</dbReference>
<comment type="caution">
    <text evidence="8">The sequence shown here is derived from an EMBL/GenBank/DDBJ whole genome shotgun (WGS) entry which is preliminary data.</text>
</comment>